<name>A0A1Y2M7P2_EPING</name>
<feature type="compositionally biased region" description="Low complexity" evidence="1">
    <location>
        <begin position="103"/>
        <end position="125"/>
    </location>
</feature>
<organism evidence="2 3">
    <name type="scientific">Epicoccum nigrum</name>
    <name type="common">Soil fungus</name>
    <name type="synonym">Epicoccum purpurascens</name>
    <dbReference type="NCBI Taxonomy" id="105696"/>
    <lineage>
        <taxon>Eukaryota</taxon>
        <taxon>Fungi</taxon>
        <taxon>Dikarya</taxon>
        <taxon>Ascomycota</taxon>
        <taxon>Pezizomycotina</taxon>
        <taxon>Dothideomycetes</taxon>
        <taxon>Pleosporomycetidae</taxon>
        <taxon>Pleosporales</taxon>
        <taxon>Pleosporineae</taxon>
        <taxon>Didymellaceae</taxon>
        <taxon>Epicoccum</taxon>
    </lineage>
</organism>
<dbReference type="AlphaFoldDB" id="A0A1Y2M7P2"/>
<feature type="region of interest" description="Disordered" evidence="1">
    <location>
        <begin position="46"/>
        <end position="138"/>
    </location>
</feature>
<proteinExistence type="predicted"/>
<gene>
    <name evidence="2" type="ORF">B5807_03677</name>
</gene>
<reference evidence="2 3" key="1">
    <citation type="journal article" date="2017" name="Genome Announc.">
        <title>Genome sequence of the saprophytic ascomycete Epicoccum nigrum ICMP 19927 strain isolated from New Zealand.</title>
        <authorList>
            <person name="Fokin M."/>
            <person name="Fleetwood D."/>
            <person name="Weir B.S."/>
            <person name="Villas-Boas S.G."/>
        </authorList>
    </citation>
    <scope>NUCLEOTIDE SEQUENCE [LARGE SCALE GENOMIC DNA]</scope>
    <source>
        <strain evidence="2 3">ICMP 19927</strain>
    </source>
</reference>
<dbReference type="InParanoid" id="A0A1Y2M7P2"/>
<keyword evidence="3" id="KW-1185">Reference proteome</keyword>
<evidence type="ECO:0000313" key="3">
    <source>
        <dbReference type="Proteomes" id="UP000193240"/>
    </source>
</evidence>
<protein>
    <submittedName>
        <fullName evidence="2">Uncharacterized protein</fullName>
    </submittedName>
</protein>
<dbReference type="Proteomes" id="UP000193240">
    <property type="component" value="Unassembled WGS sequence"/>
</dbReference>
<accession>A0A1Y2M7P2</accession>
<feature type="compositionally biased region" description="Basic and acidic residues" evidence="1">
    <location>
        <begin position="126"/>
        <end position="138"/>
    </location>
</feature>
<feature type="compositionally biased region" description="Basic and acidic residues" evidence="1">
    <location>
        <begin position="181"/>
        <end position="198"/>
    </location>
</feature>
<evidence type="ECO:0000313" key="2">
    <source>
        <dbReference type="EMBL" id="OSS52113.1"/>
    </source>
</evidence>
<dbReference type="EMBL" id="KZ107840">
    <property type="protein sequence ID" value="OSS52113.1"/>
    <property type="molecule type" value="Genomic_DNA"/>
</dbReference>
<sequence>MKHSSYQSTHNNSFDIMDTGNMCSEAVASHVDPFCNFDSSTSAITTPNAVPESPSFVTPLASPNFEDDENPLYTEINIPLPAVPAPPKESKQSLSPPPKSRSRAVSLSSFSPFHRRSSSSTSSGRASEEWPRIKKEVKNKEVAAMMNLSHQSKRTRSGTIDALAVVPAVLVLSAELFTPGQEKDSRRNKASRWEDGIR</sequence>
<evidence type="ECO:0000256" key="1">
    <source>
        <dbReference type="SAM" id="MobiDB-lite"/>
    </source>
</evidence>
<feature type="region of interest" description="Disordered" evidence="1">
    <location>
        <begin position="177"/>
        <end position="198"/>
    </location>
</feature>